<dbReference type="Proteomes" id="UP001499990">
    <property type="component" value="Unassembled WGS sequence"/>
</dbReference>
<evidence type="ECO:0008006" key="3">
    <source>
        <dbReference type="Google" id="ProtNLM"/>
    </source>
</evidence>
<organism evidence="1 2">
    <name type="scientific">Streptomyces sannanensis</name>
    <dbReference type="NCBI Taxonomy" id="285536"/>
    <lineage>
        <taxon>Bacteria</taxon>
        <taxon>Bacillati</taxon>
        <taxon>Actinomycetota</taxon>
        <taxon>Actinomycetes</taxon>
        <taxon>Kitasatosporales</taxon>
        <taxon>Streptomycetaceae</taxon>
        <taxon>Streptomyces</taxon>
    </lineage>
</organism>
<evidence type="ECO:0000313" key="2">
    <source>
        <dbReference type="Proteomes" id="UP001499990"/>
    </source>
</evidence>
<evidence type="ECO:0000313" key="1">
    <source>
        <dbReference type="EMBL" id="GAA3371149.1"/>
    </source>
</evidence>
<reference evidence="2" key="1">
    <citation type="journal article" date="2019" name="Int. J. Syst. Evol. Microbiol.">
        <title>The Global Catalogue of Microorganisms (GCM) 10K type strain sequencing project: providing services to taxonomists for standard genome sequencing and annotation.</title>
        <authorList>
            <consortium name="The Broad Institute Genomics Platform"/>
            <consortium name="The Broad Institute Genome Sequencing Center for Infectious Disease"/>
            <person name="Wu L."/>
            <person name="Ma J."/>
        </authorList>
    </citation>
    <scope>NUCLEOTIDE SEQUENCE [LARGE SCALE GENOMIC DNA]</scope>
    <source>
        <strain evidence="2">JCM 9651</strain>
    </source>
</reference>
<proteinExistence type="predicted"/>
<keyword evidence="2" id="KW-1185">Reference proteome</keyword>
<name>A0ABP6S9I1_9ACTN</name>
<accession>A0ABP6S9I1</accession>
<comment type="caution">
    <text evidence="1">The sequence shown here is derived from an EMBL/GenBank/DDBJ whole genome shotgun (WGS) entry which is preliminary data.</text>
</comment>
<protein>
    <recommendedName>
        <fullName evidence="3">4Fe-4S Wbl-type domain-containing protein</fullName>
    </recommendedName>
</protein>
<gene>
    <name evidence="1" type="ORF">GCM10020367_20650</name>
</gene>
<sequence>MLASGDELLTCTFCPFRAACIQLVKPAQSSFDGVAGGRLWISGRVYAEAPGVDPDELEESKLRAVCGTDTGWRQHRSYGEEPCPSCRSAMGLFNEARKFTTAAQAA</sequence>
<dbReference type="EMBL" id="BAAAYL010000001">
    <property type="protein sequence ID" value="GAA3371149.1"/>
    <property type="molecule type" value="Genomic_DNA"/>
</dbReference>